<evidence type="ECO:0000313" key="3">
    <source>
        <dbReference type="Proteomes" id="UP001610335"/>
    </source>
</evidence>
<reference evidence="2 3" key="1">
    <citation type="submission" date="2024-07" db="EMBL/GenBank/DDBJ databases">
        <title>Section-level genome sequencing and comparative genomics of Aspergillus sections Usti and Cavernicolus.</title>
        <authorList>
            <consortium name="Lawrence Berkeley National Laboratory"/>
            <person name="Nybo J.L."/>
            <person name="Vesth T.C."/>
            <person name="Theobald S."/>
            <person name="Frisvad J.C."/>
            <person name="Larsen T.O."/>
            <person name="Kjaerboelling I."/>
            <person name="Rothschild-Mancinelli K."/>
            <person name="Lyhne E.K."/>
            <person name="Kogle M.E."/>
            <person name="Barry K."/>
            <person name="Clum A."/>
            <person name="Na H."/>
            <person name="Ledsgaard L."/>
            <person name="Lin J."/>
            <person name="Lipzen A."/>
            <person name="Kuo A."/>
            <person name="Riley R."/>
            <person name="Mondo S."/>
            <person name="LaButti K."/>
            <person name="Haridas S."/>
            <person name="Pangalinan J."/>
            <person name="Salamov A.A."/>
            <person name="Simmons B.A."/>
            <person name="Magnuson J.K."/>
            <person name="Chen J."/>
            <person name="Drula E."/>
            <person name="Henrissat B."/>
            <person name="Wiebenga A."/>
            <person name="Lubbers R.J."/>
            <person name="Gomes A.C."/>
            <person name="Makela M.R."/>
            <person name="Stajich J."/>
            <person name="Grigoriev I.V."/>
            <person name="Mortensen U.H."/>
            <person name="De vries R.P."/>
            <person name="Baker S.E."/>
            <person name="Andersen M.R."/>
        </authorList>
    </citation>
    <scope>NUCLEOTIDE SEQUENCE [LARGE SCALE GENOMIC DNA]</scope>
    <source>
        <strain evidence="2 3">CBS 600.67</strain>
    </source>
</reference>
<proteinExistence type="predicted"/>
<organism evidence="2 3">
    <name type="scientific">Aspergillus cavernicola</name>
    <dbReference type="NCBI Taxonomy" id="176166"/>
    <lineage>
        <taxon>Eukaryota</taxon>
        <taxon>Fungi</taxon>
        <taxon>Dikarya</taxon>
        <taxon>Ascomycota</taxon>
        <taxon>Pezizomycotina</taxon>
        <taxon>Eurotiomycetes</taxon>
        <taxon>Eurotiomycetidae</taxon>
        <taxon>Eurotiales</taxon>
        <taxon>Aspergillaceae</taxon>
        <taxon>Aspergillus</taxon>
        <taxon>Aspergillus subgen. Nidulantes</taxon>
    </lineage>
</organism>
<keyword evidence="3" id="KW-1185">Reference proteome</keyword>
<comment type="caution">
    <text evidence="2">The sequence shown here is derived from an EMBL/GenBank/DDBJ whole genome shotgun (WGS) entry which is preliminary data.</text>
</comment>
<sequence>MPETLLSPDLNRQVDLSDPTPQCEAAMFNQLYDEQMLGHLVASSIMMPVSCALPDELFFTSGGTTWETAECFPDWSTGNKNRTQRIGRPKAIAIGDTKYQWAHEEAISVVRSNPHGYEYANRRDIVRPIEQLQFYCASYKCRFGFLITEKGLLVLEASLETEIQRSPRPPRNVQPPSHRRVTSSSTVDKSVSGISEALTDIWLCTALAGSQTRVVTSSLIMHPSQL</sequence>
<evidence type="ECO:0000256" key="1">
    <source>
        <dbReference type="SAM" id="MobiDB-lite"/>
    </source>
</evidence>
<dbReference type="EMBL" id="JBFXLS010000197">
    <property type="protein sequence ID" value="KAL2812137.1"/>
    <property type="molecule type" value="Genomic_DNA"/>
</dbReference>
<feature type="region of interest" description="Disordered" evidence="1">
    <location>
        <begin position="164"/>
        <end position="187"/>
    </location>
</feature>
<protein>
    <submittedName>
        <fullName evidence="2">Uncharacterized protein</fullName>
    </submittedName>
</protein>
<accession>A0ABR4H9J6</accession>
<dbReference type="Proteomes" id="UP001610335">
    <property type="component" value="Unassembled WGS sequence"/>
</dbReference>
<name>A0ABR4H9J6_9EURO</name>
<gene>
    <name evidence="2" type="ORF">BDW59DRAFT_177030</name>
</gene>
<evidence type="ECO:0000313" key="2">
    <source>
        <dbReference type="EMBL" id="KAL2812137.1"/>
    </source>
</evidence>